<reference evidence="1 2" key="1">
    <citation type="submission" date="2017-08" db="EMBL/GenBank/DDBJ databases">
        <title>Multipartite genome sequences of Sinorhizobium species nodulating soybeans.</title>
        <authorList>
            <person name="Tian C.F."/>
        </authorList>
    </citation>
    <scope>NUCLEOTIDE SEQUENCE [LARGE SCALE GENOMIC DNA]</scope>
    <source>
        <strain evidence="1 2">CCBAU 05684</strain>
        <plasmid evidence="2">psj05684b</plasmid>
    </source>
</reference>
<name>A0A249PLN9_9HYPH</name>
<keyword evidence="1" id="KW-0614">Plasmid</keyword>
<dbReference type="EMBL" id="CP023068">
    <property type="protein sequence ID" value="ASY66604.1"/>
    <property type="molecule type" value="Genomic_DNA"/>
</dbReference>
<evidence type="ECO:0000313" key="2">
    <source>
        <dbReference type="Proteomes" id="UP000217211"/>
    </source>
</evidence>
<gene>
    <name evidence="1" type="ORF">SJ05684_b56220</name>
</gene>
<dbReference type="Proteomes" id="UP000217211">
    <property type="component" value="Plasmid pSJ05684b"/>
</dbReference>
<accession>A0A249PLN9</accession>
<dbReference type="AlphaFoldDB" id="A0A249PLN9"/>
<keyword evidence="2" id="KW-1185">Reference proteome</keyword>
<proteinExistence type="predicted"/>
<dbReference type="KEGG" id="esj:SJ05684_b56220"/>
<evidence type="ECO:0000313" key="1">
    <source>
        <dbReference type="EMBL" id="ASY66604.1"/>
    </source>
</evidence>
<organism evidence="1 2">
    <name type="scientific">Sinorhizobium sojae CCBAU 05684</name>
    <dbReference type="NCBI Taxonomy" id="716928"/>
    <lineage>
        <taxon>Bacteria</taxon>
        <taxon>Pseudomonadati</taxon>
        <taxon>Pseudomonadota</taxon>
        <taxon>Alphaproteobacteria</taxon>
        <taxon>Hyphomicrobiales</taxon>
        <taxon>Rhizobiaceae</taxon>
        <taxon>Sinorhizobium/Ensifer group</taxon>
        <taxon>Sinorhizobium</taxon>
    </lineage>
</organism>
<sequence length="47" mass="5428">MIRRSRALARGRGRASSRRELFSVDRKGVLDPVIVYTPLRPSSFRQL</sequence>
<protein>
    <submittedName>
        <fullName evidence="1">Uncharacterized protein</fullName>
    </submittedName>
</protein>
<geneLocation type="plasmid" evidence="2">
    <name>psj05684b</name>
</geneLocation>